<dbReference type="GeneID" id="66075559"/>
<dbReference type="RefSeq" id="XP_043012249.1">
    <property type="nucleotide sequence ID" value="XM_043151156.1"/>
</dbReference>
<accession>A0A9P7UWE4</accession>
<dbReference type="EMBL" id="CM032183">
    <property type="protein sequence ID" value="KAG7095779.1"/>
    <property type="molecule type" value="Genomic_DNA"/>
</dbReference>
<dbReference type="OrthoDB" id="3104247at2759"/>
<gene>
    <name evidence="1" type="ORF">E1B28_006483</name>
</gene>
<sequence>MYIAGTSTHQNFCNASQLSSNRFGLGPLRTTIAECERAYDRLAYSQAPLNIATAVDTRVNDKYSGFFELYRSAREDILSKRNCLNPPHFTIPNPGEYLFGFSELVLHVFIRCVYDSSERGSPLVDLRIPSPTDWPSIFPAYSTLKTYLDLTSPESCDNISGNYLYIREYITPGITSLFVLPFLEMLKERKDDPAVVLAVHMRVLSYIRKLACPYIGPSWILLHGEETVCKEEMEEFVRSQEVVQWFGHHRYPQDLKDECDAIVQDIEMATRNERIKATLHHLEEERTFCASLAGHLWHS</sequence>
<evidence type="ECO:0000313" key="1">
    <source>
        <dbReference type="EMBL" id="KAG7095779.1"/>
    </source>
</evidence>
<keyword evidence="2" id="KW-1185">Reference proteome</keyword>
<dbReference type="AlphaFoldDB" id="A0A9P7UWE4"/>
<organism evidence="1 2">
    <name type="scientific">Marasmius oreades</name>
    <name type="common">fairy-ring Marasmius</name>
    <dbReference type="NCBI Taxonomy" id="181124"/>
    <lineage>
        <taxon>Eukaryota</taxon>
        <taxon>Fungi</taxon>
        <taxon>Dikarya</taxon>
        <taxon>Basidiomycota</taxon>
        <taxon>Agaricomycotina</taxon>
        <taxon>Agaricomycetes</taxon>
        <taxon>Agaricomycetidae</taxon>
        <taxon>Agaricales</taxon>
        <taxon>Marasmiineae</taxon>
        <taxon>Marasmiaceae</taxon>
        <taxon>Marasmius</taxon>
    </lineage>
</organism>
<proteinExistence type="predicted"/>
<dbReference type="Proteomes" id="UP001049176">
    <property type="component" value="Chromosome 3"/>
</dbReference>
<evidence type="ECO:0000313" key="2">
    <source>
        <dbReference type="Proteomes" id="UP001049176"/>
    </source>
</evidence>
<reference evidence="1" key="1">
    <citation type="journal article" date="2021" name="Genome Biol. Evol.">
        <title>The assembled and annotated genome of the fairy-ring fungus Marasmius oreades.</title>
        <authorList>
            <person name="Hiltunen M."/>
            <person name="Ament-Velasquez S.L."/>
            <person name="Johannesson H."/>
        </authorList>
    </citation>
    <scope>NUCLEOTIDE SEQUENCE</scope>
    <source>
        <strain evidence="1">03SP1</strain>
    </source>
</reference>
<comment type="caution">
    <text evidence="1">The sequence shown here is derived from an EMBL/GenBank/DDBJ whole genome shotgun (WGS) entry which is preliminary data.</text>
</comment>
<protein>
    <submittedName>
        <fullName evidence="1">Uncharacterized protein</fullName>
    </submittedName>
</protein>
<name>A0A9P7UWE4_9AGAR</name>
<dbReference type="KEGG" id="more:E1B28_006483"/>